<dbReference type="CDD" id="cd00167">
    <property type="entry name" value="SANT"/>
    <property type="match status" value="1"/>
</dbReference>
<keyword evidence="2" id="KW-0812">Transmembrane</keyword>
<evidence type="ECO:0000313" key="4">
    <source>
        <dbReference type="EMBL" id="CAE1164341.1"/>
    </source>
</evidence>
<proteinExistence type="predicted"/>
<reference evidence="4" key="1">
    <citation type="submission" date="2021-01" db="EMBL/GenBank/DDBJ databases">
        <authorList>
            <person name="Li R."/>
            <person name="Bekaert M."/>
        </authorList>
    </citation>
    <scope>NUCLEOTIDE SEQUENCE</scope>
    <source>
        <strain evidence="4">Farmed</strain>
    </source>
</reference>
<dbReference type="GO" id="GO:0035267">
    <property type="term" value="C:NuA4 histone acetyltransferase complex"/>
    <property type="evidence" value="ECO:0007669"/>
    <property type="project" value="TreeGrafter"/>
</dbReference>
<name>A0A812B0W2_ACAPH</name>
<dbReference type="PANTHER" id="PTHR46459">
    <property type="entry name" value="E1A-BINDING PROTEIN P400-RELATED"/>
    <property type="match status" value="1"/>
</dbReference>
<keyword evidence="2" id="KW-0472">Membrane</keyword>
<dbReference type="GO" id="GO:0000812">
    <property type="term" value="C:Swr1 complex"/>
    <property type="evidence" value="ECO:0007669"/>
    <property type="project" value="TreeGrafter"/>
</dbReference>
<feature type="transmembrane region" description="Helical" evidence="2">
    <location>
        <begin position="399"/>
        <end position="417"/>
    </location>
</feature>
<feature type="region of interest" description="Disordered" evidence="1">
    <location>
        <begin position="47"/>
        <end position="66"/>
    </location>
</feature>
<dbReference type="OrthoDB" id="372624at2759"/>
<dbReference type="Proteomes" id="UP000597762">
    <property type="component" value="Unassembled WGS sequence"/>
</dbReference>
<keyword evidence="2" id="KW-1133">Transmembrane helix</keyword>
<keyword evidence="5" id="KW-1185">Reference proteome</keyword>
<dbReference type="GO" id="GO:0003682">
    <property type="term" value="F:chromatin binding"/>
    <property type="evidence" value="ECO:0007669"/>
    <property type="project" value="TreeGrafter"/>
</dbReference>
<feature type="transmembrane region" description="Helical" evidence="2">
    <location>
        <begin position="313"/>
        <end position="334"/>
    </location>
</feature>
<gene>
    <name evidence="4" type="ORF">SPHA_7958</name>
</gene>
<evidence type="ECO:0000313" key="5">
    <source>
        <dbReference type="Proteomes" id="UP000597762"/>
    </source>
</evidence>
<feature type="transmembrane region" description="Helical" evidence="2">
    <location>
        <begin position="287"/>
        <end position="306"/>
    </location>
</feature>
<dbReference type="PANTHER" id="PTHR46459:SF1">
    <property type="entry name" value="E1A-BINDING PROTEIN P400"/>
    <property type="match status" value="1"/>
</dbReference>
<evidence type="ECO:0000256" key="2">
    <source>
        <dbReference type="SAM" id="Phobius"/>
    </source>
</evidence>
<dbReference type="AlphaFoldDB" id="A0A812B0W2"/>
<dbReference type="GO" id="GO:0006281">
    <property type="term" value="P:DNA repair"/>
    <property type="evidence" value="ECO:0007669"/>
    <property type="project" value="TreeGrafter"/>
</dbReference>
<accession>A0A812B0W2</accession>
<comment type="caution">
    <text evidence="4">The sequence shown here is derived from an EMBL/GenBank/DDBJ whole genome shotgun (WGS) entry which is preliminary data.</text>
</comment>
<feature type="domain" description="Myb-like" evidence="3">
    <location>
        <begin position="113"/>
        <end position="182"/>
    </location>
</feature>
<organism evidence="4 5">
    <name type="scientific">Acanthosepion pharaonis</name>
    <name type="common">Pharaoh cuttlefish</name>
    <name type="synonym">Sepia pharaonis</name>
    <dbReference type="NCBI Taxonomy" id="158019"/>
    <lineage>
        <taxon>Eukaryota</taxon>
        <taxon>Metazoa</taxon>
        <taxon>Spiralia</taxon>
        <taxon>Lophotrochozoa</taxon>
        <taxon>Mollusca</taxon>
        <taxon>Cephalopoda</taxon>
        <taxon>Coleoidea</taxon>
        <taxon>Decapodiformes</taxon>
        <taxon>Sepiida</taxon>
        <taxon>Sepiina</taxon>
        <taxon>Sepiidae</taxon>
        <taxon>Acanthosepion</taxon>
    </lineage>
</organism>
<dbReference type="EMBL" id="CAHIKZ030000258">
    <property type="protein sequence ID" value="CAE1164341.1"/>
    <property type="molecule type" value="Genomic_DNA"/>
</dbReference>
<feature type="transmembrane region" description="Helical" evidence="2">
    <location>
        <begin position="374"/>
        <end position="393"/>
    </location>
</feature>
<dbReference type="PROSITE" id="PS50090">
    <property type="entry name" value="MYB_LIKE"/>
    <property type="match status" value="1"/>
</dbReference>
<keyword evidence="4" id="KW-0378">Hydrolase</keyword>
<dbReference type="EC" id="3.6.4.-" evidence="4"/>
<dbReference type="InterPro" id="IPR001005">
    <property type="entry name" value="SANT/Myb"/>
</dbReference>
<evidence type="ECO:0000259" key="3">
    <source>
        <dbReference type="PROSITE" id="PS50090"/>
    </source>
</evidence>
<sequence length="1110" mass="121274">MPMWAPPTPPQDDNDVYIDKTMFFLYEPTVMPETQLPPVYVRKEHKRPKVETVTTRKQKQRKEEQLRVPRSLFDRPTAALLKMRREAKLQKLKHGLIKPFRPMQVVSNKQPVEPVEEHPEWLIHEDWALLQAVLSLLDLTLNLTVLSPARIANWELVADVVNCCSRNYRSPKQCKNRYENVIIPREEGRLLYDINPRKQKKTKGIYKTKNNRPIKTSQLYGQDSYSAATSLYTGRFDMMKILSGKRQPPLRQTGSAEYIYIYLSISIYLYLSISISISIYLYIYLSIYLYLSISISISIYLYLYLSISYHLSIYLYSFISTSISIHLISIYLSYLYLSHIYIYISIFIYLYIYIDLSIYIFIHLSIYLHSSISISIYLYIYIIYLSIYLYLSIYISISIYLYIYICLSISIYLYLYLTLQPGQVQLPVTQQQQQQQQVPQVVTANPAHVSPTVAAAQAQQLQSIGPVSTVSGTVMTGLLQKTDAVGGRSSLKAVPISCTKGNPRNILINTTGGTISSNSFAAINKHVSQGHTNSPQVTTVPMGVSLSPAVRPAQRQPISLTVQDLTPVSATQVAAQVVAATPQGAAQSATPGQAASATLQTTVGTAAVMPPTNLTAMQITNPQRIVTTTTASTTVKHQVIQQPKGLSPQMVLKTTPIQTQKLGAQLTKNRLELIRQQQVKRTALTPPAITLTSTQKSLNLSDVVQMQALSSAQIISQAVTAQTATSSAASTLPAIMKTITTHGTPLSIPVNMTGQKTQVAKGATFGQLTQMKQVHYSQHQHQQLQRRAAFQAPKASTLGQAQVGSKTPLGINVPSVQIIPTQKSITMQQLSQIMKSQQGNQSAAIQQIITTQPTIIASMNQPQPTGTHMVAKVSLATGSPTSQIQTISASQINITQESGVTSSTRTVSTLAQPTSTVVKTVAHEASVQVHPTHTTLAQSTKLTSLSPSVVSQALQSPQSLQQLQMTLARHVQSAQSTGLPATVTVTPASQTVHHTPVTVAAVPSGGIYPTAGTTPAAGGVSGVGTTPAALLTPSPIKITAPPNKPVDIPPGTDNTVVKITIVPEDVSQPVVVKVSIKICVKKSTTMQPPTTTVTPLVTSVKTVLFSCQLY</sequence>
<feature type="transmembrane region" description="Helical" evidence="2">
    <location>
        <begin position="259"/>
        <end position="281"/>
    </location>
</feature>
<feature type="transmembrane region" description="Helical" evidence="2">
    <location>
        <begin position="340"/>
        <end position="362"/>
    </location>
</feature>
<dbReference type="GO" id="GO:0016787">
    <property type="term" value="F:hydrolase activity"/>
    <property type="evidence" value="ECO:0007669"/>
    <property type="project" value="UniProtKB-KW"/>
</dbReference>
<protein>
    <submittedName>
        <fullName evidence="4">EP400</fullName>
        <ecNumber evidence="4">3.6.4.-</ecNumber>
    </submittedName>
</protein>
<evidence type="ECO:0000256" key="1">
    <source>
        <dbReference type="SAM" id="MobiDB-lite"/>
    </source>
</evidence>